<keyword evidence="1" id="KW-0479">Metal-binding</keyword>
<dbReference type="RefSeq" id="WP_110047587.1">
    <property type="nucleotide sequence ID" value="NZ_CP054613.1"/>
</dbReference>
<dbReference type="PANTHER" id="PTHR46017">
    <property type="entry name" value="ALPHA-MANNOSIDASE 2C1"/>
    <property type="match status" value="1"/>
</dbReference>
<keyword evidence="2 4" id="KW-0378">Hydrolase</keyword>
<gene>
    <name evidence="4" type="ORF">DFQ01_14917</name>
</gene>
<keyword evidence="5" id="KW-1185">Reference proteome</keyword>
<dbReference type="GO" id="GO:0030246">
    <property type="term" value="F:carbohydrate binding"/>
    <property type="evidence" value="ECO:0007669"/>
    <property type="project" value="InterPro"/>
</dbReference>
<evidence type="ECO:0000259" key="3">
    <source>
        <dbReference type="SMART" id="SM00872"/>
    </source>
</evidence>
<feature type="domain" description="Glycoside hydrolase family 38 central" evidence="3">
    <location>
        <begin position="70"/>
        <end position="144"/>
    </location>
</feature>
<evidence type="ECO:0000313" key="4">
    <source>
        <dbReference type="EMBL" id="PWV89121.1"/>
    </source>
</evidence>
<dbReference type="PANTHER" id="PTHR46017:SF2">
    <property type="entry name" value="MANNOSYLGLYCERATE HYDROLASE"/>
    <property type="match status" value="1"/>
</dbReference>
<dbReference type="InterPro" id="IPR027291">
    <property type="entry name" value="Glyco_hydro_38_N_sf"/>
</dbReference>
<dbReference type="InterPro" id="IPR028995">
    <property type="entry name" value="Glyco_hydro_57/38_cen_sf"/>
</dbReference>
<dbReference type="InterPro" id="IPR037094">
    <property type="entry name" value="Glyco_hydro_38_cen_sf"/>
</dbReference>
<evidence type="ECO:0000256" key="1">
    <source>
        <dbReference type="ARBA" id="ARBA00022723"/>
    </source>
</evidence>
<dbReference type="InterPro" id="IPR011013">
    <property type="entry name" value="Gal_mutarotase_sf_dom"/>
</dbReference>
<dbReference type="AlphaFoldDB" id="A0A2V2YBY6"/>
<reference evidence="4 5" key="1">
    <citation type="submission" date="2018-05" db="EMBL/GenBank/DDBJ databases">
        <title>Genomic Encyclopedia of Type Strains, Phase III (KMG-III): the genomes of soil and plant-associated and newly described type strains.</title>
        <authorList>
            <person name="Whitman W."/>
        </authorList>
    </citation>
    <scope>NUCLEOTIDE SEQUENCE [LARGE SCALE GENOMIC DNA]</scope>
    <source>
        <strain evidence="4 5">CECT 5696</strain>
    </source>
</reference>
<dbReference type="GO" id="GO:0046872">
    <property type="term" value="F:metal ion binding"/>
    <property type="evidence" value="ECO:0007669"/>
    <property type="project" value="UniProtKB-KW"/>
</dbReference>
<dbReference type="InterPro" id="IPR041509">
    <property type="entry name" value="GH38_beta-1"/>
</dbReference>
<dbReference type="Proteomes" id="UP000246635">
    <property type="component" value="Unassembled WGS sequence"/>
</dbReference>
<comment type="caution">
    <text evidence="4">The sequence shown here is derived from an EMBL/GenBank/DDBJ whole genome shotgun (WGS) entry which is preliminary data.</text>
</comment>
<name>A0A2V2YBY6_9BACL</name>
<dbReference type="InterPro" id="IPR015341">
    <property type="entry name" value="Glyco_hydro_38_cen"/>
</dbReference>
<dbReference type="GO" id="GO:0006013">
    <property type="term" value="P:mannose metabolic process"/>
    <property type="evidence" value="ECO:0007669"/>
    <property type="project" value="InterPro"/>
</dbReference>
<accession>A0A2V2YBY6</accession>
<dbReference type="SUPFAM" id="SSF74650">
    <property type="entry name" value="Galactose mutarotase-like"/>
    <property type="match status" value="1"/>
</dbReference>
<organism evidence="4 5">
    <name type="scientific">Paenibacillus cellulosilyticus</name>
    <dbReference type="NCBI Taxonomy" id="375489"/>
    <lineage>
        <taxon>Bacteria</taxon>
        <taxon>Bacillati</taxon>
        <taxon>Bacillota</taxon>
        <taxon>Bacilli</taxon>
        <taxon>Bacillales</taxon>
        <taxon>Paenibacillaceae</taxon>
        <taxon>Paenibacillus</taxon>
    </lineage>
</organism>
<dbReference type="Gene3D" id="1.20.1270.50">
    <property type="entry name" value="Glycoside hydrolase family 38, central domain"/>
    <property type="match status" value="1"/>
</dbReference>
<sequence length="291" mass="32209">MNGCDHQPIQTDLSTAIETAGKLFPDVDFVHGTFEDYLEALRQSLPDDLVTIQGELRSQRTDGWGTLVNTASSRVYLKQQNQEAQAQLERGAEPLAVFAKLGASQPYPHHLLTYAWKTLMQNHPHDSICGCSVDEVHREMVTRFAKSKEVALSVVDDSLTAISASIDTASVSAWDSCSAAVSVFNTSGWNRSGVITRELDVARIYFGVNPSIPDIIAELEQLPLQVAGSVLLDEQGQSVPMSIVDLGVHFGYDLPTDRFRQPYMARRIRITFEAVDVPALGYRTYAWIRHG</sequence>
<dbReference type="SUPFAM" id="SSF88688">
    <property type="entry name" value="Families 57/38 glycoside transferase middle domain"/>
    <property type="match status" value="1"/>
</dbReference>
<dbReference type="Pfam" id="PF18438">
    <property type="entry name" value="Glyco_hydro_38"/>
    <property type="match status" value="1"/>
</dbReference>
<dbReference type="Gene3D" id="3.20.110.10">
    <property type="entry name" value="Glycoside hydrolase 38, N terminal domain"/>
    <property type="match status" value="1"/>
</dbReference>
<dbReference type="GO" id="GO:0004559">
    <property type="term" value="F:alpha-mannosidase activity"/>
    <property type="evidence" value="ECO:0007669"/>
    <property type="project" value="InterPro"/>
</dbReference>
<dbReference type="SMART" id="SM00872">
    <property type="entry name" value="Alpha-mann_mid"/>
    <property type="match status" value="1"/>
</dbReference>
<evidence type="ECO:0000256" key="2">
    <source>
        <dbReference type="ARBA" id="ARBA00022801"/>
    </source>
</evidence>
<proteinExistence type="predicted"/>
<dbReference type="Gene3D" id="2.60.40.2210">
    <property type="match status" value="1"/>
</dbReference>
<dbReference type="Pfam" id="PF09261">
    <property type="entry name" value="Alpha-mann_mid"/>
    <property type="match status" value="1"/>
</dbReference>
<evidence type="ECO:0000313" key="5">
    <source>
        <dbReference type="Proteomes" id="UP000246635"/>
    </source>
</evidence>
<dbReference type="GO" id="GO:0009313">
    <property type="term" value="P:oligosaccharide catabolic process"/>
    <property type="evidence" value="ECO:0007669"/>
    <property type="project" value="TreeGrafter"/>
</dbReference>
<dbReference type="EMBL" id="QGTQ01000049">
    <property type="protein sequence ID" value="PWV89121.1"/>
    <property type="molecule type" value="Genomic_DNA"/>
</dbReference>
<protein>
    <submittedName>
        <fullName evidence="4">Glycosyl hydrolase family 38</fullName>
    </submittedName>
</protein>
<dbReference type="OrthoDB" id="9764050at2"/>